<organism evidence="1">
    <name type="scientific">Anguilla anguilla</name>
    <name type="common">European freshwater eel</name>
    <name type="synonym">Muraena anguilla</name>
    <dbReference type="NCBI Taxonomy" id="7936"/>
    <lineage>
        <taxon>Eukaryota</taxon>
        <taxon>Metazoa</taxon>
        <taxon>Chordata</taxon>
        <taxon>Craniata</taxon>
        <taxon>Vertebrata</taxon>
        <taxon>Euteleostomi</taxon>
        <taxon>Actinopterygii</taxon>
        <taxon>Neopterygii</taxon>
        <taxon>Teleostei</taxon>
        <taxon>Anguilliformes</taxon>
        <taxon>Anguillidae</taxon>
        <taxon>Anguilla</taxon>
    </lineage>
</organism>
<accession>A0A0E9W5X7</accession>
<evidence type="ECO:0000313" key="1">
    <source>
        <dbReference type="EMBL" id="JAH85764.1"/>
    </source>
</evidence>
<reference evidence="1" key="2">
    <citation type="journal article" date="2015" name="Fish Shellfish Immunol.">
        <title>Early steps in the European eel (Anguilla anguilla)-Vibrio vulnificus interaction in the gills: Role of the RtxA13 toxin.</title>
        <authorList>
            <person name="Callol A."/>
            <person name="Pajuelo D."/>
            <person name="Ebbesson L."/>
            <person name="Teles M."/>
            <person name="MacKenzie S."/>
            <person name="Amaro C."/>
        </authorList>
    </citation>
    <scope>NUCLEOTIDE SEQUENCE</scope>
</reference>
<proteinExistence type="predicted"/>
<protein>
    <submittedName>
        <fullName evidence="1">Uncharacterized protein</fullName>
    </submittedName>
</protein>
<dbReference type="AlphaFoldDB" id="A0A0E9W5X7"/>
<dbReference type="EMBL" id="GBXM01022813">
    <property type="protein sequence ID" value="JAH85764.1"/>
    <property type="molecule type" value="Transcribed_RNA"/>
</dbReference>
<reference evidence="1" key="1">
    <citation type="submission" date="2014-11" db="EMBL/GenBank/DDBJ databases">
        <authorList>
            <person name="Amaro Gonzalez C."/>
        </authorList>
    </citation>
    <scope>NUCLEOTIDE SEQUENCE</scope>
</reference>
<name>A0A0E9W5X7_ANGAN</name>
<sequence>MLVKVKQNYVDIKDDNLCLCLNPLKGHYLCCN</sequence>